<accession>A0ABQ2F6Z9</accession>
<keyword evidence="2" id="KW-1185">Reference proteome</keyword>
<dbReference type="InterPro" id="IPR022062">
    <property type="entry name" value="DUF3618"/>
</dbReference>
<gene>
    <name evidence="1" type="ORF">GCM10011509_04320</name>
</gene>
<evidence type="ECO:0000313" key="1">
    <source>
        <dbReference type="EMBL" id="GGK59094.1"/>
    </source>
</evidence>
<organism evidence="1 2">
    <name type="scientific">Ornithinimicrobium pekingense</name>
    <dbReference type="NCBI Taxonomy" id="384677"/>
    <lineage>
        <taxon>Bacteria</taxon>
        <taxon>Bacillati</taxon>
        <taxon>Actinomycetota</taxon>
        <taxon>Actinomycetes</taxon>
        <taxon>Micrococcales</taxon>
        <taxon>Ornithinimicrobiaceae</taxon>
        <taxon>Ornithinimicrobium</taxon>
    </lineage>
</organism>
<proteinExistence type="predicted"/>
<evidence type="ECO:0000313" key="2">
    <source>
        <dbReference type="Proteomes" id="UP000662111"/>
    </source>
</evidence>
<name>A0ABQ2F6Z9_9MICO</name>
<evidence type="ECO:0008006" key="3">
    <source>
        <dbReference type="Google" id="ProtNLM"/>
    </source>
</evidence>
<dbReference type="Proteomes" id="UP000662111">
    <property type="component" value="Unassembled WGS sequence"/>
</dbReference>
<dbReference type="Pfam" id="PF12277">
    <property type="entry name" value="DUF3618"/>
    <property type="match status" value="1"/>
</dbReference>
<comment type="caution">
    <text evidence="1">The sequence shown here is derived from an EMBL/GenBank/DDBJ whole genome shotgun (WGS) entry which is preliminary data.</text>
</comment>
<sequence length="112" mass="12187">MFCVIVSAEPLFTYLKDTTHMAAQQQQRSVKEIEADLAATRTRMARSVDELAYRVSPQTIKANTIASLKGKANDAAFDEQGNVRLDRVANVLGGVAGTALVLGLARRAFYRG</sequence>
<dbReference type="EMBL" id="BMLB01000001">
    <property type="protein sequence ID" value="GGK59094.1"/>
    <property type="molecule type" value="Genomic_DNA"/>
</dbReference>
<reference evidence="2" key="1">
    <citation type="journal article" date="2019" name="Int. J. Syst. Evol. Microbiol.">
        <title>The Global Catalogue of Microorganisms (GCM) 10K type strain sequencing project: providing services to taxonomists for standard genome sequencing and annotation.</title>
        <authorList>
            <consortium name="The Broad Institute Genomics Platform"/>
            <consortium name="The Broad Institute Genome Sequencing Center for Infectious Disease"/>
            <person name="Wu L."/>
            <person name="Ma J."/>
        </authorList>
    </citation>
    <scope>NUCLEOTIDE SEQUENCE [LARGE SCALE GENOMIC DNA]</scope>
    <source>
        <strain evidence="2">CGMCC 1.5362</strain>
    </source>
</reference>
<protein>
    <recommendedName>
        <fullName evidence="3">DUF3618 domain-containing protein</fullName>
    </recommendedName>
</protein>